<dbReference type="InterPro" id="IPR017927">
    <property type="entry name" value="FAD-bd_FR_type"/>
</dbReference>
<evidence type="ECO:0000259" key="19">
    <source>
        <dbReference type="PROSITE" id="PS51384"/>
    </source>
</evidence>
<sequence length="763" mass="85191">MKIQQLIVFLFAVVLIDARTPKRYSELDIVMSTCTTFIGKYGTVCTSTGKRSTNWNCYCKTDAGFGTISDCLVRGFNNNTNIISKFTESCNMTESKFHAKYDKIQAEFKTNGTEYAKMTTKSSSGSKTSASASKSSKSTGSSNASKSSTNAHGSNSSTSSTSSTSSSSSKSGKGNSGTSTTETITTPLLIDYKKFTPYKDAYQMSNNNFNLSINYGSGLLGYWAGILAIAIFANMIKKMFPSLTNYLSGSISNLFRKHLFLPATFRKKKAQEFSIGVYGFFDGLIPTRLETIIVVIFVVLTGLFSALHIHHVKDNPQYATKNAELGHLIADRTGILGTFLIPLLILFGGRNNFLQWLTGWDFATFIMYHRWISRVDVLLIIVHAITFSVSDKATGKYKNRMKRDFMIWGTVSTICGGFILFQAMLFFRRKCYEVFFLIHIVLVVFFVVGGYYHLESQGYGDFMWAAIAVWAFDRVVRLGRIFFFGARKATVSIKGDDTLKIEVPKPKYWKSVAGGHAFIHFLKPTLFLQSHPFTFTTTESNDKIVLYAKIKNGITSNIAKYLSPLPGNTATIRVLVEGPYGEPSSAGRNCKNVVFVAGGNGIPGIYSECVDLAKKSKNQSIKLIWIIRHWKSLSWFTEELEYLKKTNVQSTIYVTQPQDCSGLECFEHDVSFEKKSDEKDSVESSQYSLISNIKQGLSHVEFIEGRPDISTQVEQEVKQADGAIGFVTCGHPAMVDELRFAVTQNLNVSKHRVEYHEQLQTWA</sequence>
<protein>
    <recommendedName>
        <fullName evidence="19">FAD-binding FR-type domain-containing protein</fullName>
    </recommendedName>
</protein>
<feature type="transmembrane region" description="Helical" evidence="17">
    <location>
        <begin position="405"/>
        <end position="427"/>
    </location>
</feature>
<dbReference type="InterPro" id="IPR013121">
    <property type="entry name" value="Fe_red_NAD-bd_6"/>
</dbReference>
<dbReference type="GO" id="GO:0015677">
    <property type="term" value="P:copper ion import"/>
    <property type="evidence" value="ECO:0007669"/>
    <property type="project" value="TreeGrafter"/>
</dbReference>
<evidence type="ECO:0000256" key="13">
    <source>
        <dbReference type="ARBA" id="ARBA00023065"/>
    </source>
</evidence>
<gene>
    <name evidence="20" type="ORF">MG3_03836</name>
</gene>
<dbReference type="InterPro" id="IPR039261">
    <property type="entry name" value="FNR_nucleotide-bd"/>
</dbReference>
<comment type="cofactor">
    <cofactor evidence="1">
        <name>FAD</name>
        <dbReference type="ChEBI" id="CHEBI:57692"/>
    </cofactor>
</comment>
<dbReference type="GO" id="GO:0006879">
    <property type="term" value="P:intracellular iron ion homeostasis"/>
    <property type="evidence" value="ECO:0007669"/>
    <property type="project" value="TreeGrafter"/>
</dbReference>
<feature type="transmembrane region" description="Helical" evidence="17">
    <location>
        <begin position="434"/>
        <end position="452"/>
    </location>
</feature>
<comment type="caution">
    <text evidence="20">The sequence shown here is derived from an EMBL/GenBank/DDBJ whole genome shotgun (WGS) entry which is preliminary data.</text>
</comment>
<dbReference type="EMBL" id="AJIX01000027">
    <property type="protein sequence ID" value="KGR09080.1"/>
    <property type="molecule type" value="Genomic_DNA"/>
</dbReference>
<proteinExistence type="inferred from homology"/>
<keyword evidence="12" id="KW-0408">Iron</keyword>
<comment type="similarity">
    <text evidence="3">Belongs to the ferric reductase (FRE) family.</text>
</comment>
<evidence type="ECO:0000256" key="16">
    <source>
        <dbReference type="SAM" id="MobiDB-lite"/>
    </source>
</evidence>
<dbReference type="SUPFAM" id="SSF52343">
    <property type="entry name" value="Ferredoxin reductase-like, C-terminal NADP-linked domain"/>
    <property type="match status" value="1"/>
</dbReference>
<evidence type="ECO:0000256" key="6">
    <source>
        <dbReference type="ARBA" id="ARBA00022630"/>
    </source>
</evidence>
<feature type="transmembrane region" description="Helical" evidence="17">
    <location>
        <begin position="329"/>
        <end position="350"/>
    </location>
</feature>
<dbReference type="InterPro" id="IPR013112">
    <property type="entry name" value="FAD-bd_8"/>
</dbReference>
<keyword evidence="7 17" id="KW-0812">Transmembrane</keyword>
<keyword evidence="6" id="KW-0285">Flavoprotein</keyword>
<evidence type="ECO:0000256" key="10">
    <source>
        <dbReference type="ARBA" id="ARBA00022989"/>
    </source>
</evidence>
<keyword evidence="14 17" id="KW-0472">Membrane</keyword>
<evidence type="ECO:0000256" key="7">
    <source>
        <dbReference type="ARBA" id="ARBA00022692"/>
    </source>
</evidence>
<dbReference type="PROSITE" id="PS51384">
    <property type="entry name" value="FAD_FR"/>
    <property type="match status" value="1"/>
</dbReference>
<dbReference type="Pfam" id="PF01794">
    <property type="entry name" value="Ferric_reduct"/>
    <property type="match status" value="1"/>
</dbReference>
<evidence type="ECO:0000313" key="20">
    <source>
        <dbReference type="EMBL" id="KGR09080.1"/>
    </source>
</evidence>
<dbReference type="Gene3D" id="3.40.50.80">
    <property type="entry name" value="Nucleotide-binding domain of ferredoxin-NADP reductase (FNR) module"/>
    <property type="match status" value="1"/>
</dbReference>
<feature type="domain" description="FAD-binding FR-type" evidence="19">
    <location>
        <begin position="468"/>
        <end position="586"/>
    </location>
</feature>
<keyword evidence="18" id="KW-0732">Signal</keyword>
<feature type="signal peptide" evidence="18">
    <location>
        <begin position="1"/>
        <end position="18"/>
    </location>
</feature>
<dbReference type="Proteomes" id="UP000030161">
    <property type="component" value="Unassembled WGS sequence"/>
</dbReference>
<reference evidence="20 21" key="1">
    <citation type="submission" date="2013-12" db="EMBL/GenBank/DDBJ databases">
        <title>The Genome Sequence of Candida albicans P78048.</title>
        <authorList>
            <consortium name="The Broad Institute Genome Sequencing Platform"/>
            <consortium name="The Broad Institute Genome Sequencing Center for Infectious Disease"/>
            <person name="Cuomo C."/>
            <person name="Bennett R."/>
            <person name="Hirakawa M."/>
            <person name="Noverr M."/>
            <person name="Mitchell A."/>
            <person name="Young S.K."/>
            <person name="Zeng Q."/>
            <person name="Gargeya S."/>
            <person name="Fitzgerald M."/>
            <person name="Abouelleil A."/>
            <person name="Alvarado L."/>
            <person name="Berlin A.M."/>
            <person name="Chapman S.B."/>
            <person name="Dewar J."/>
            <person name="Goldberg J."/>
            <person name="Griggs A."/>
            <person name="Gujja S."/>
            <person name="Hansen M."/>
            <person name="Howarth C."/>
            <person name="Imamovic A."/>
            <person name="Larimer J."/>
            <person name="McCowan C."/>
            <person name="Murphy C."/>
            <person name="Pearson M."/>
            <person name="Priest M."/>
            <person name="Roberts A."/>
            <person name="Saif S."/>
            <person name="Shea T."/>
            <person name="Sykes S."/>
            <person name="Wortman J."/>
            <person name="Nusbaum C."/>
            <person name="Birren B."/>
        </authorList>
    </citation>
    <scope>NUCLEOTIDE SEQUENCE [LARGE SCALE GENOMIC DNA]</scope>
    <source>
        <strain evidence="20 21">P78048</strain>
    </source>
</reference>
<dbReference type="AlphaFoldDB" id="A0AB34PQA8"/>
<evidence type="ECO:0000256" key="4">
    <source>
        <dbReference type="ARBA" id="ARBA00022448"/>
    </source>
</evidence>
<evidence type="ECO:0000256" key="5">
    <source>
        <dbReference type="ARBA" id="ARBA00022496"/>
    </source>
</evidence>
<evidence type="ECO:0000256" key="14">
    <source>
        <dbReference type="ARBA" id="ARBA00023136"/>
    </source>
</evidence>
<keyword evidence="11" id="KW-0560">Oxidoreductase</keyword>
<evidence type="ECO:0000256" key="17">
    <source>
        <dbReference type="SAM" id="Phobius"/>
    </source>
</evidence>
<evidence type="ECO:0000256" key="11">
    <source>
        <dbReference type="ARBA" id="ARBA00023002"/>
    </source>
</evidence>
<evidence type="ECO:0000256" key="1">
    <source>
        <dbReference type="ARBA" id="ARBA00001974"/>
    </source>
</evidence>
<keyword evidence="8" id="KW-0274">FAD</keyword>
<evidence type="ECO:0000256" key="9">
    <source>
        <dbReference type="ARBA" id="ARBA00022982"/>
    </source>
</evidence>
<evidence type="ECO:0000313" key="21">
    <source>
        <dbReference type="Proteomes" id="UP000030161"/>
    </source>
</evidence>
<dbReference type="InterPro" id="IPR013130">
    <property type="entry name" value="Fe3_Rdtase_TM_dom"/>
</dbReference>
<dbReference type="PANTHER" id="PTHR32361">
    <property type="entry name" value="FERRIC/CUPRIC REDUCTASE TRANSMEMBRANE COMPONENT"/>
    <property type="match status" value="1"/>
</dbReference>
<organism evidence="20 21">
    <name type="scientific">Candida albicans P78048</name>
    <dbReference type="NCBI Taxonomy" id="1094989"/>
    <lineage>
        <taxon>Eukaryota</taxon>
        <taxon>Fungi</taxon>
        <taxon>Dikarya</taxon>
        <taxon>Ascomycota</taxon>
        <taxon>Saccharomycotina</taxon>
        <taxon>Pichiomycetes</taxon>
        <taxon>Debaryomycetaceae</taxon>
        <taxon>Candida/Lodderomyces clade</taxon>
        <taxon>Candida</taxon>
    </lineage>
</organism>
<dbReference type="PANTHER" id="PTHR32361:SF9">
    <property type="entry name" value="FERRIC REDUCTASE TRANSMEMBRANE COMPONENT 3-RELATED"/>
    <property type="match status" value="1"/>
</dbReference>
<dbReference type="InterPro" id="IPR051410">
    <property type="entry name" value="Ferric/Cupric_Reductase"/>
</dbReference>
<dbReference type="GO" id="GO:0000293">
    <property type="term" value="F:ferric-chelate reductase activity"/>
    <property type="evidence" value="ECO:0007669"/>
    <property type="project" value="UniProtKB-ARBA"/>
</dbReference>
<keyword evidence="4" id="KW-0813">Transport</keyword>
<dbReference type="GO" id="GO:0006826">
    <property type="term" value="P:iron ion transport"/>
    <property type="evidence" value="ECO:0007669"/>
    <property type="project" value="UniProtKB-KW"/>
</dbReference>
<dbReference type="Pfam" id="PF08030">
    <property type="entry name" value="NAD_binding_6"/>
    <property type="match status" value="1"/>
</dbReference>
<dbReference type="SFLD" id="SFLDG01168">
    <property type="entry name" value="Ferric_reductase_subgroup_(FRE"/>
    <property type="match status" value="1"/>
</dbReference>
<feature type="transmembrane region" description="Helical" evidence="17">
    <location>
        <begin position="291"/>
        <end position="309"/>
    </location>
</feature>
<feature type="transmembrane region" description="Helical" evidence="17">
    <location>
        <begin position="371"/>
        <end position="390"/>
    </location>
</feature>
<evidence type="ECO:0000256" key="3">
    <source>
        <dbReference type="ARBA" id="ARBA00006278"/>
    </source>
</evidence>
<evidence type="ECO:0000256" key="18">
    <source>
        <dbReference type="SAM" id="SignalP"/>
    </source>
</evidence>
<keyword evidence="9" id="KW-0249">Electron transport</keyword>
<keyword evidence="15" id="KW-0325">Glycoprotein</keyword>
<dbReference type="Pfam" id="PF08022">
    <property type="entry name" value="FAD_binding_8"/>
    <property type="match status" value="1"/>
</dbReference>
<evidence type="ECO:0000256" key="12">
    <source>
        <dbReference type="ARBA" id="ARBA00023004"/>
    </source>
</evidence>
<keyword evidence="5" id="KW-0410">Iron transport</keyword>
<comment type="subcellular location">
    <subcellularLocation>
        <location evidence="2">Membrane</location>
        <topology evidence="2">Multi-pass membrane protein</topology>
    </subcellularLocation>
</comment>
<dbReference type="SFLD" id="SFLDS00052">
    <property type="entry name" value="Ferric_Reductase_Domain"/>
    <property type="match status" value="1"/>
</dbReference>
<evidence type="ECO:0000256" key="8">
    <source>
        <dbReference type="ARBA" id="ARBA00022827"/>
    </source>
</evidence>
<feature type="chain" id="PRO_5044321570" description="FAD-binding FR-type domain-containing protein" evidence="18">
    <location>
        <begin position="19"/>
        <end position="763"/>
    </location>
</feature>
<evidence type="ECO:0000256" key="15">
    <source>
        <dbReference type="ARBA" id="ARBA00023180"/>
    </source>
</evidence>
<accession>A0AB34PQA8</accession>
<dbReference type="CDD" id="cd06186">
    <property type="entry name" value="NOX_Duox_like_FAD_NADP"/>
    <property type="match status" value="1"/>
</dbReference>
<feature type="transmembrane region" description="Helical" evidence="17">
    <location>
        <begin position="215"/>
        <end position="236"/>
    </location>
</feature>
<evidence type="ECO:0000256" key="2">
    <source>
        <dbReference type="ARBA" id="ARBA00004141"/>
    </source>
</evidence>
<keyword evidence="10 17" id="KW-1133">Transmembrane helix</keyword>
<dbReference type="FunFam" id="3.40.50.80:FF:000046">
    <property type="entry name" value="Probable ferric reductase transmembrane component"/>
    <property type="match status" value="1"/>
</dbReference>
<keyword evidence="13" id="KW-0406">Ion transport</keyword>
<name>A0AB34PQA8_CANAX</name>
<dbReference type="GO" id="GO:0005886">
    <property type="term" value="C:plasma membrane"/>
    <property type="evidence" value="ECO:0007669"/>
    <property type="project" value="TreeGrafter"/>
</dbReference>
<feature type="region of interest" description="Disordered" evidence="16">
    <location>
        <begin position="119"/>
        <end position="180"/>
    </location>
</feature>